<comment type="similarity">
    <text evidence="2">Belongs to the malic enzymes family.</text>
</comment>
<proteinExistence type="inferred from homology"/>
<protein>
    <submittedName>
        <fullName evidence="7">Malate dehydrogenase</fullName>
        <ecNumber evidence="7">1.1.1.38</ecNumber>
    </submittedName>
</protein>
<evidence type="ECO:0000256" key="4">
    <source>
        <dbReference type="SAM" id="MobiDB-lite"/>
    </source>
</evidence>
<evidence type="ECO:0000256" key="2">
    <source>
        <dbReference type="ARBA" id="ARBA00008785"/>
    </source>
</evidence>
<dbReference type="GO" id="GO:0005739">
    <property type="term" value="C:mitochondrion"/>
    <property type="evidence" value="ECO:0007669"/>
    <property type="project" value="TreeGrafter"/>
</dbReference>
<dbReference type="EC" id="1.1.1.38" evidence="7"/>
<dbReference type="PANTHER" id="PTHR23406:SF32">
    <property type="entry name" value="NADP-DEPENDENT MALIC ENZYME"/>
    <property type="match status" value="1"/>
</dbReference>
<evidence type="ECO:0000313" key="7">
    <source>
        <dbReference type="EMBL" id="GAX28367.1"/>
    </source>
</evidence>
<dbReference type="Gene3D" id="3.40.50.10380">
    <property type="entry name" value="Malic enzyme, N-terminal domain"/>
    <property type="match status" value="1"/>
</dbReference>
<keyword evidence="3 7" id="KW-0560">Oxidoreductase</keyword>
<dbReference type="InterPro" id="IPR046346">
    <property type="entry name" value="Aminoacid_DH-like_N_sf"/>
</dbReference>
<dbReference type="GO" id="GO:0004471">
    <property type="term" value="F:malate dehydrogenase (decarboxylating) (NAD+) activity"/>
    <property type="evidence" value="ECO:0007669"/>
    <property type="project" value="TreeGrafter"/>
</dbReference>
<evidence type="ECO:0000256" key="3">
    <source>
        <dbReference type="ARBA" id="ARBA00023002"/>
    </source>
</evidence>
<reference evidence="7 8" key="1">
    <citation type="journal article" date="2015" name="Plant Cell">
        <title>Oil accumulation by the oleaginous diatom Fistulifera solaris as revealed by the genome and transcriptome.</title>
        <authorList>
            <person name="Tanaka T."/>
            <person name="Maeda Y."/>
            <person name="Veluchamy A."/>
            <person name="Tanaka M."/>
            <person name="Abida H."/>
            <person name="Marechal E."/>
            <person name="Bowler C."/>
            <person name="Muto M."/>
            <person name="Sunaga Y."/>
            <person name="Tanaka M."/>
            <person name="Yoshino T."/>
            <person name="Taniguchi T."/>
            <person name="Fukuda Y."/>
            <person name="Nemoto M."/>
            <person name="Matsumoto M."/>
            <person name="Wong P.S."/>
            <person name="Aburatani S."/>
            <person name="Fujibuchi W."/>
        </authorList>
    </citation>
    <scope>NUCLEOTIDE SEQUENCE [LARGE SCALE GENOMIC DNA]</scope>
    <source>
        <strain evidence="7 8">JPCC DA0580</strain>
    </source>
</reference>
<dbReference type="InterPro" id="IPR012301">
    <property type="entry name" value="Malic_N_dom"/>
</dbReference>
<feature type="domain" description="Malic enzyme N-terminal" evidence="6">
    <location>
        <begin position="160"/>
        <end position="340"/>
    </location>
</feature>
<dbReference type="InterPro" id="IPR037062">
    <property type="entry name" value="Malic_N_dom_sf"/>
</dbReference>
<feature type="compositionally biased region" description="Low complexity" evidence="4">
    <location>
        <begin position="899"/>
        <end position="910"/>
    </location>
</feature>
<comment type="cofactor">
    <cofactor evidence="1">
        <name>Mg(2+)</name>
        <dbReference type="ChEBI" id="CHEBI:18420"/>
    </cofactor>
</comment>
<dbReference type="InterPro" id="IPR001891">
    <property type="entry name" value="Malic_OxRdtase"/>
</dbReference>
<dbReference type="PANTHER" id="PTHR23406">
    <property type="entry name" value="MALIC ENZYME-RELATED"/>
    <property type="match status" value="1"/>
</dbReference>
<dbReference type="SMART" id="SM00919">
    <property type="entry name" value="Malic_M"/>
    <property type="match status" value="1"/>
</dbReference>
<dbReference type="SUPFAM" id="SSF51735">
    <property type="entry name" value="NAD(P)-binding Rossmann-fold domains"/>
    <property type="match status" value="1"/>
</dbReference>
<keyword evidence="8" id="KW-1185">Reference proteome</keyword>
<dbReference type="SUPFAM" id="SSF53223">
    <property type="entry name" value="Aminoacid dehydrogenase-like, N-terminal domain"/>
    <property type="match status" value="1"/>
</dbReference>
<feature type="domain" description="Malic enzyme NAD-binding" evidence="5">
    <location>
        <begin position="350"/>
        <end position="587"/>
    </location>
</feature>
<dbReference type="Gene3D" id="3.40.50.720">
    <property type="entry name" value="NAD(P)-binding Rossmann-like Domain"/>
    <property type="match status" value="1"/>
</dbReference>
<organism evidence="7 8">
    <name type="scientific">Fistulifera solaris</name>
    <name type="common">Oleaginous diatom</name>
    <dbReference type="NCBI Taxonomy" id="1519565"/>
    <lineage>
        <taxon>Eukaryota</taxon>
        <taxon>Sar</taxon>
        <taxon>Stramenopiles</taxon>
        <taxon>Ochrophyta</taxon>
        <taxon>Bacillariophyta</taxon>
        <taxon>Bacillariophyceae</taxon>
        <taxon>Bacillariophycidae</taxon>
        <taxon>Naviculales</taxon>
        <taxon>Naviculaceae</taxon>
        <taxon>Fistulifera</taxon>
    </lineage>
</organism>
<feature type="region of interest" description="Disordered" evidence="4">
    <location>
        <begin position="697"/>
        <end position="775"/>
    </location>
</feature>
<dbReference type="AlphaFoldDB" id="A0A1Z5KQB7"/>
<dbReference type="OrthoDB" id="5365701at2759"/>
<evidence type="ECO:0000313" key="8">
    <source>
        <dbReference type="Proteomes" id="UP000198406"/>
    </source>
</evidence>
<dbReference type="NCBIfam" id="NF010052">
    <property type="entry name" value="PRK13529.1"/>
    <property type="match status" value="1"/>
</dbReference>
<name>A0A1Z5KQB7_FISSO</name>
<dbReference type="InParanoid" id="A0A1Z5KQB7"/>
<feature type="region of interest" description="Disordered" evidence="4">
    <location>
        <begin position="893"/>
        <end position="914"/>
    </location>
</feature>
<evidence type="ECO:0000259" key="6">
    <source>
        <dbReference type="SMART" id="SM01274"/>
    </source>
</evidence>
<gene>
    <name evidence="7" type="ORF">FisN_4Hh029</name>
</gene>
<dbReference type="InterPro" id="IPR036291">
    <property type="entry name" value="NAD(P)-bd_dom_sf"/>
</dbReference>
<dbReference type="EMBL" id="BDSP01000273">
    <property type="protein sequence ID" value="GAX28367.1"/>
    <property type="molecule type" value="Genomic_DNA"/>
</dbReference>
<dbReference type="Proteomes" id="UP000198406">
    <property type="component" value="Unassembled WGS sequence"/>
</dbReference>
<comment type="caution">
    <text evidence="7">The sequence shown here is derived from an EMBL/GenBank/DDBJ whole genome shotgun (WGS) entry which is preliminary data.</text>
</comment>
<dbReference type="PRINTS" id="PR00072">
    <property type="entry name" value="MALOXRDTASE"/>
</dbReference>
<evidence type="ECO:0000259" key="5">
    <source>
        <dbReference type="SMART" id="SM00919"/>
    </source>
</evidence>
<dbReference type="SMART" id="SM01274">
    <property type="entry name" value="malic"/>
    <property type="match status" value="1"/>
</dbReference>
<evidence type="ECO:0000256" key="1">
    <source>
        <dbReference type="ARBA" id="ARBA00001946"/>
    </source>
</evidence>
<dbReference type="Pfam" id="PF03949">
    <property type="entry name" value="Malic_M"/>
    <property type="match status" value="1"/>
</dbReference>
<feature type="compositionally biased region" description="Polar residues" evidence="4">
    <location>
        <begin position="739"/>
        <end position="753"/>
    </location>
</feature>
<dbReference type="GO" id="GO:0051287">
    <property type="term" value="F:NAD binding"/>
    <property type="evidence" value="ECO:0007669"/>
    <property type="project" value="InterPro"/>
</dbReference>
<sequence length="1082" mass="119934">MFDDVVRPLQRVPFIFEKNTYAVNPQARICYLNVKMLVSKQMCSIRNGRLLAAAGRTNFPSGDRRFLSTSDDIAVEGEWAGCKRSFMAPLRVAARGADILYNPLYNKGTAFKSGERDRLGFRGLLPSRAMNIHSQKARFLLALRAETSAIKKNIMLEDLHDRNETLYHRVLVDHIEEMAPLIYTPTVGQACLEFGARFRRPRGMYFSEEDRGHMAAMVYNWPHKDVHVIVVTDGSRILGLGDLGANGMGIPIGKLSLYCAAGGIAPHRVLPVVLDAGTDNKELLNDEFYMGTQQPRLQGDRYWNLVDEFMQAVRFRWPNVLVQFEDFSSNVAQTLLDKYRNDHLCFNDDIQGTGATALAGLLSALRARGEEVTSLGDQRIVIAGAGSAGIGIGQVLKQAMMEQGKSEEEATNTFFICDHKGLLGKERSHELNPEQQEFARNEDSGLPLLDVVKKYKPTILLGVTAVGGLFTRELISEMSANSEQAYEWSHGRCIFASGSPFDAVEMDDGRIFSPSQCNNMYVFPGLGLGATVCGATRVTDRMLYVAAEALATFVSEDDLKRGRVFPPITSIREVSHRIAVAVVKEAIRENLATRVREKDALDLDSFVAQKMYYPEKERLQYGLDSPRSESENSMSNENDFANLEAFLDDTPMGSTTSKKNAATNSVDEPTTKIGFVDDEELGAFRLLNSVHIGNNTSAASNHPMGHLSSRQSMRHPPASSRNHAGLSVPTLRDNLPKSMPSSLMDSTSRNHNSILEKSRKMAAQSKSERTTRMLSEGRPNRTLLTIGRRPSHWDQRDLAVSNKRPSRSLDINSKRSRAAVLSSFTQQSMSEGRLSTTRKHLATPAKQPASNVAAILCQDPIVDDLEQDKPSEVSRNSFAPSFMSFPSNLAPISDNTTASPHLSSPQLQSSMGTRGKKAKALFSGRLCKRLQSIRDTIKGDKIRFQSGQYPFSVVSLDMNDPRNRATSVLDVTLVETSGMNYLESQKVLMLGFVHHATGRLAHLISHFAWICFTCDTARELLLEKGKQLRIYNSLSMELSGSFCASNSGTFRAVKTMILATTLCELYPQELPQLPEAPTIPQE</sequence>
<accession>A0A1Z5KQB7</accession>
<dbReference type="InterPro" id="IPR012302">
    <property type="entry name" value="Malic_NAD-bd"/>
</dbReference>
<dbReference type="GO" id="GO:0006108">
    <property type="term" value="P:malate metabolic process"/>
    <property type="evidence" value="ECO:0007669"/>
    <property type="project" value="TreeGrafter"/>
</dbReference>
<dbReference type="Pfam" id="PF00390">
    <property type="entry name" value="malic"/>
    <property type="match status" value="1"/>
</dbReference>